<evidence type="ECO:0000313" key="3">
    <source>
        <dbReference type="Proteomes" id="UP000015106"/>
    </source>
</evidence>
<reference evidence="2" key="2">
    <citation type="submission" date="2018-03" db="EMBL/GenBank/DDBJ databases">
        <title>The Triticum urartu genome reveals the dynamic nature of wheat genome evolution.</title>
        <authorList>
            <person name="Ling H."/>
            <person name="Ma B."/>
            <person name="Shi X."/>
            <person name="Liu H."/>
            <person name="Dong L."/>
            <person name="Sun H."/>
            <person name="Cao Y."/>
            <person name="Gao Q."/>
            <person name="Zheng S."/>
            <person name="Li Y."/>
            <person name="Yu Y."/>
            <person name="Du H."/>
            <person name="Qi M."/>
            <person name="Li Y."/>
            <person name="Yu H."/>
            <person name="Cui Y."/>
            <person name="Wang N."/>
            <person name="Chen C."/>
            <person name="Wu H."/>
            <person name="Zhao Y."/>
            <person name="Zhang J."/>
            <person name="Li Y."/>
            <person name="Zhou W."/>
            <person name="Zhang B."/>
            <person name="Hu W."/>
            <person name="Eijk M."/>
            <person name="Tang J."/>
            <person name="Witsenboer H."/>
            <person name="Zhao S."/>
            <person name="Li Z."/>
            <person name="Zhang A."/>
            <person name="Wang D."/>
            <person name="Liang C."/>
        </authorList>
    </citation>
    <scope>NUCLEOTIDE SEQUENCE [LARGE SCALE GENOMIC DNA]</scope>
    <source>
        <strain evidence="2">cv. G1812</strain>
    </source>
</reference>
<reference evidence="3" key="1">
    <citation type="journal article" date="2013" name="Nature">
        <title>Draft genome of the wheat A-genome progenitor Triticum urartu.</title>
        <authorList>
            <person name="Ling H.Q."/>
            <person name="Zhao S."/>
            <person name="Liu D."/>
            <person name="Wang J."/>
            <person name="Sun H."/>
            <person name="Zhang C."/>
            <person name="Fan H."/>
            <person name="Li D."/>
            <person name="Dong L."/>
            <person name="Tao Y."/>
            <person name="Gao C."/>
            <person name="Wu H."/>
            <person name="Li Y."/>
            <person name="Cui Y."/>
            <person name="Guo X."/>
            <person name="Zheng S."/>
            <person name="Wang B."/>
            <person name="Yu K."/>
            <person name="Liang Q."/>
            <person name="Yang W."/>
            <person name="Lou X."/>
            <person name="Chen J."/>
            <person name="Feng M."/>
            <person name="Jian J."/>
            <person name="Zhang X."/>
            <person name="Luo G."/>
            <person name="Jiang Y."/>
            <person name="Liu J."/>
            <person name="Wang Z."/>
            <person name="Sha Y."/>
            <person name="Zhang B."/>
            <person name="Wu H."/>
            <person name="Tang D."/>
            <person name="Shen Q."/>
            <person name="Xue P."/>
            <person name="Zou S."/>
            <person name="Wang X."/>
            <person name="Liu X."/>
            <person name="Wang F."/>
            <person name="Yang Y."/>
            <person name="An X."/>
            <person name="Dong Z."/>
            <person name="Zhang K."/>
            <person name="Zhang X."/>
            <person name="Luo M.C."/>
            <person name="Dvorak J."/>
            <person name="Tong Y."/>
            <person name="Wang J."/>
            <person name="Yang H."/>
            <person name="Li Z."/>
            <person name="Wang D."/>
            <person name="Zhang A."/>
            <person name="Wang J."/>
        </authorList>
    </citation>
    <scope>NUCLEOTIDE SEQUENCE</scope>
    <source>
        <strain evidence="3">cv. G1812</strain>
    </source>
</reference>
<dbReference type="PRINTS" id="PR01217">
    <property type="entry name" value="PRICHEXTENSN"/>
</dbReference>
<dbReference type="AlphaFoldDB" id="A0A8R7K3E6"/>
<evidence type="ECO:0000256" key="1">
    <source>
        <dbReference type="SAM" id="MobiDB-lite"/>
    </source>
</evidence>
<dbReference type="Gramene" id="TuG1812G0100003557.01.T01">
    <property type="protein sequence ID" value="TuG1812G0100003557.01.T01"/>
    <property type="gene ID" value="TuG1812G0100003557.01"/>
</dbReference>
<keyword evidence="3" id="KW-1185">Reference proteome</keyword>
<dbReference type="Proteomes" id="UP000015106">
    <property type="component" value="Chromosome 1"/>
</dbReference>
<feature type="region of interest" description="Disordered" evidence="1">
    <location>
        <begin position="1"/>
        <end position="119"/>
    </location>
</feature>
<reference evidence="2" key="3">
    <citation type="submission" date="2022-06" db="UniProtKB">
        <authorList>
            <consortium name="EnsemblPlants"/>
        </authorList>
    </citation>
    <scope>IDENTIFICATION</scope>
</reference>
<feature type="compositionally biased region" description="Low complexity" evidence="1">
    <location>
        <begin position="1"/>
        <end position="25"/>
    </location>
</feature>
<sequence>MHAAQSHRTSAAAASAAAAPEALQATRGSPAALRPCDPDAALPASAPAPAPARAPAPAPAMIGRALPPERPLPEPPPPRPPPPPPPWPPPPPPPWPPPPPPPRQCAPWRCAATQSSSRPSAHSILASPLMAAMVGCASKSNLSACRPWIACRCGDCAAGYMSGEGRKESGTS</sequence>
<accession>A0A8R7K3E6</accession>
<evidence type="ECO:0000313" key="2">
    <source>
        <dbReference type="EnsemblPlants" id="TuG1812G0100003557.01.T01"/>
    </source>
</evidence>
<organism evidence="2 3">
    <name type="scientific">Triticum urartu</name>
    <name type="common">Red wild einkorn</name>
    <name type="synonym">Crithodium urartu</name>
    <dbReference type="NCBI Taxonomy" id="4572"/>
    <lineage>
        <taxon>Eukaryota</taxon>
        <taxon>Viridiplantae</taxon>
        <taxon>Streptophyta</taxon>
        <taxon>Embryophyta</taxon>
        <taxon>Tracheophyta</taxon>
        <taxon>Spermatophyta</taxon>
        <taxon>Magnoliopsida</taxon>
        <taxon>Liliopsida</taxon>
        <taxon>Poales</taxon>
        <taxon>Poaceae</taxon>
        <taxon>BOP clade</taxon>
        <taxon>Pooideae</taxon>
        <taxon>Triticodae</taxon>
        <taxon>Triticeae</taxon>
        <taxon>Triticinae</taxon>
        <taxon>Triticum</taxon>
    </lineage>
</organism>
<proteinExistence type="predicted"/>
<feature type="compositionally biased region" description="Pro residues" evidence="1">
    <location>
        <begin position="68"/>
        <end position="104"/>
    </location>
</feature>
<name>A0A8R7K3E6_TRIUA</name>
<feature type="compositionally biased region" description="Pro residues" evidence="1">
    <location>
        <begin position="46"/>
        <end position="58"/>
    </location>
</feature>
<protein>
    <submittedName>
        <fullName evidence="2">Uncharacterized protein</fullName>
    </submittedName>
</protein>
<dbReference type="EnsemblPlants" id="TuG1812G0100003557.01.T01">
    <property type="protein sequence ID" value="TuG1812G0100003557.01.T01"/>
    <property type="gene ID" value="TuG1812G0100003557.01"/>
</dbReference>